<keyword evidence="4" id="KW-1185">Reference proteome</keyword>
<name>A0A7K0DVJ9_9NOCA</name>
<dbReference type="SMART" id="SM00257">
    <property type="entry name" value="LysM"/>
    <property type="match status" value="1"/>
</dbReference>
<dbReference type="InterPro" id="IPR052196">
    <property type="entry name" value="Bact_Kbp"/>
</dbReference>
<dbReference type="InterPro" id="IPR001480">
    <property type="entry name" value="Bulb-type_lectin_dom"/>
</dbReference>
<dbReference type="PANTHER" id="PTHR34700">
    <property type="entry name" value="POTASSIUM BINDING PROTEIN KBP"/>
    <property type="match status" value="1"/>
</dbReference>
<evidence type="ECO:0000313" key="3">
    <source>
        <dbReference type="EMBL" id="MQY29755.1"/>
    </source>
</evidence>
<sequence length="166" mass="17780">MGDMLHVGEELGLGQSLHGGAYTMTLQPDGNLVLCEPDGTVVWATQTHGQGVTRALLQSDGNFVLYKEDGAPAWATDTPGREADRLVVQPDRDVVLYGRDGGMMWSAGTHTDTPMEARTYTVADGDTLWAIAERFYGDGHRFTEIVSASGLSDPDSVTPGQVLTIP</sequence>
<organism evidence="3 4">
    <name type="scientific">Nocardia aurantia</name>
    <dbReference type="NCBI Taxonomy" id="2585199"/>
    <lineage>
        <taxon>Bacteria</taxon>
        <taxon>Bacillati</taxon>
        <taxon>Actinomycetota</taxon>
        <taxon>Actinomycetes</taxon>
        <taxon>Mycobacteriales</taxon>
        <taxon>Nocardiaceae</taxon>
        <taxon>Nocardia</taxon>
    </lineage>
</organism>
<dbReference type="Gene3D" id="3.10.350.10">
    <property type="entry name" value="LysM domain"/>
    <property type="match status" value="1"/>
</dbReference>
<dbReference type="EMBL" id="WEGI01000012">
    <property type="protein sequence ID" value="MQY29755.1"/>
    <property type="molecule type" value="Genomic_DNA"/>
</dbReference>
<dbReference type="InterPro" id="IPR018392">
    <property type="entry name" value="LysM"/>
</dbReference>
<dbReference type="Pfam" id="PF01476">
    <property type="entry name" value="LysM"/>
    <property type="match status" value="1"/>
</dbReference>
<dbReference type="InterPro" id="IPR036426">
    <property type="entry name" value="Bulb-type_lectin_dom_sf"/>
</dbReference>
<reference evidence="3 4" key="1">
    <citation type="submission" date="2019-10" db="EMBL/GenBank/DDBJ databases">
        <title>Nocardia macrotermitis sp. nov. and Nocardia aurantia sp. nov., isolated from the gut of fungus growing-termite Macrotermes natalensis.</title>
        <authorList>
            <person name="Benndorf R."/>
            <person name="Schwitalla J."/>
            <person name="Martin K."/>
            <person name="De Beer W."/>
            <person name="Kaster A.-K."/>
            <person name="Vollmers J."/>
            <person name="Poulsen M."/>
            <person name="Beemelmanns C."/>
        </authorList>
    </citation>
    <scope>NUCLEOTIDE SEQUENCE [LARGE SCALE GENOMIC DNA]</scope>
    <source>
        <strain evidence="3 4">RB56</strain>
    </source>
</reference>
<feature type="domain" description="LysM" evidence="2">
    <location>
        <begin position="118"/>
        <end position="165"/>
    </location>
</feature>
<dbReference type="AlphaFoldDB" id="A0A7K0DVJ9"/>
<accession>A0A7K0DVJ9</accession>
<proteinExistence type="predicted"/>
<dbReference type="RefSeq" id="WP_406603536.1">
    <property type="nucleotide sequence ID" value="NZ_WEGI01000012.1"/>
</dbReference>
<dbReference type="Proteomes" id="UP000431401">
    <property type="component" value="Unassembled WGS sequence"/>
</dbReference>
<evidence type="ECO:0000313" key="4">
    <source>
        <dbReference type="Proteomes" id="UP000431401"/>
    </source>
</evidence>
<evidence type="ECO:0008006" key="5">
    <source>
        <dbReference type="Google" id="ProtNLM"/>
    </source>
</evidence>
<protein>
    <recommendedName>
        <fullName evidence="5">Lectin</fullName>
    </recommendedName>
</protein>
<dbReference type="SUPFAM" id="SSF51110">
    <property type="entry name" value="alpha-D-mannose-specific plant lectins"/>
    <property type="match status" value="1"/>
</dbReference>
<feature type="domain" description="Bulb-type lectin" evidence="1">
    <location>
        <begin position="1"/>
        <end position="109"/>
    </location>
</feature>
<dbReference type="PROSITE" id="PS51782">
    <property type="entry name" value="LYSM"/>
    <property type="match status" value="1"/>
</dbReference>
<dbReference type="SMART" id="SM00108">
    <property type="entry name" value="B_lectin"/>
    <property type="match status" value="1"/>
</dbReference>
<dbReference type="InterPro" id="IPR036779">
    <property type="entry name" value="LysM_dom_sf"/>
</dbReference>
<dbReference type="Gene3D" id="2.90.10.10">
    <property type="entry name" value="Bulb-type lectin domain"/>
    <property type="match status" value="2"/>
</dbReference>
<evidence type="ECO:0000259" key="2">
    <source>
        <dbReference type="PROSITE" id="PS51782"/>
    </source>
</evidence>
<gene>
    <name evidence="3" type="ORF">NRB56_53480</name>
</gene>
<dbReference type="PANTHER" id="PTHR34700:SF4">
    <property type="entry name" value="PHAGE-LIKE ELEMENT PBSX PROTEIN XKDP"/>
    <property type="match status" value="1"/>
</dbReference>
<dbReference type="CDD" id="cd00028">
    <property type="entry name" value="B_lectin"/>
    <property type="match status" value="1"/>
</dbReference>
<evidence type="ECO:0000259" key="1">
    <source>
        <dbReference type="PROSITE" id="PS50927"/>
    </source>
</evidence>
<dbReference type="SUPFAM" id="SSF54106">
    <property type="entry name" value="LysM domain"/>
    <property type="match status" value="1"/>
</dbReference>
<dbReference type="CDD" id="cd00118">
    <property type="entry name" value="LysM"/>
    <property type="match status" value="1"/>
</dbReference>
<dbReference type="PROSITE" id="PS50927">
    <property type="entry name" value="BULB_LECTIN"/>
    <property type="match status" value="1"/>
</dbReference>
<comment type="caution">
    <text evidence="3">The sequence shown here is derived from an EMBL/GenBank/DDBJ whole genome shotgun (WGS) entry which is preliminary data.</text>
</comment>